<evidence type="ECO:0000256" key="1">
    <source>
        <dbReference type="SAM" id="Phobius"/>
    </source>
</evidence>
<evidence type="ECO:0000313" key="2">
    <source>
        <dbReference type="EMBL" id="SFP99158.1"/>
    </source>
</evidence>
<dbReference type="EMBL" id="FOXB01000072">
    <property type="protein sequence ID" value="SFP99158.1"/>
    <property type="molecule type" value="Genomic_DNA"/>
</dbReference>
<keyword evidence="1" id="KW-1133">Transmembrane helix</keyword>
<dbReference type="Proteomes" id="UP000199227">
    <property type="component" value="Unassembled WGS sequence"/>
</dbReference>
<sequence>MENKADLLSKIVDALYKKLVVLIPIAGGFGAYSISFFKQNNSIGYIFAIVFMFTSIAIFVSYTKLNATIKELESLKNG</sequence>
<organism evidence="2 3">
    <name type="scientific">Hydrogenimonas thermophila</name>
    <dbReference type="NCBI Taxonomy" id="223786"/>
    <lineage>
        <taxon>Bacteria</taxon>
        <taxon>Pseudomonadati</taxon>
        <taxon>Campylobacterota</taxon>
        <taxon>Epsilonproteobacteria</taxon>
        <taxon>Campylobacterales</taxon>
        <taxon>Hydrogenimonadaceae</taxon>
        <taxon>Hydrogenimonas</taxon>
    </lineage>
</organism>
<feature type="transmembrane region" description="Helical" evidence="1">
    <location>
        <begin position="20"/>
        <end position="37"/>
    </location>
</feature>
<keyword evidence="1" id="KW-0812">Transmembrane</keyword>
<name>A0A1I5UVD8_9BACT</name>
<feature type="transmembrane region" description="Helical" evidence="1">
    <location>
        <begin position="43"/>
        <end position="62"/>
    </location>
</feature>
<accession>A0A1I5UVD8</accession>
<gene>
    <name evidence="2" type="ORF">SAMN05216234_1725</name>
</gene>
<protein>
    <submittedName>
        <fullName evidence="2">Uncharacterized protein</fullName>
    </submittedName>
</protein>
<keyword evidence="1" id="KW-0472">Membrane</keyword>
<reference evidence="2 3" key="1">
    <citation type="submission" date="2016-10" db="EMBL/GenBank/DDBJ databases">
        <authorList>
            <person name="de Groot N.N."/>
        </authorList>
    </citation>
    <scope>NUCLEOTIDE SEQUENCE [LARGE SCALE GENOMIC DNA]</scope>
    <source>
        <strain evidence="2 3">EP1-55-1</strain>
    </source>
</reference>
<proteinExistence type="predicted"/>
<evidence type="ECO:0000313" key="3">
    <source>
        <dbReference type="Proteomes" id="UP000199227"/>
    </source>
</evidence>
<dbReference type="STRING" id="223786.SAMN05216234_1725"/>
<dbReference type="AlphaFoldDB" id="A0A1I5UVD8"/>
<keyword evidence="3" id="KW-1185">Reference proteome</keyword>
<dbReference type="RefSeq" id="WP_092914295.1">
    <property type="nucleotide sequence ID" value="NZ_FOXB01000072.1"/>
</dbReference>